<evidence type="ECO:0000313" key="1">
    <source>
        <dbReference type="EMBL" id="MFD2574621.1"/>
    </source>
</evidence>
<evidence type="ECO:0008006" key="3">
    <source>
        <dbReference type="Google" id="ProtNLM"/>
    </source>
</evidence>
<dbReference type="PROSITE" id="PS51257">
    <property type="entry name" value="PROKAR_LIPOPROTEIN"/>
    <property type="match status" value="1"/>
</dbReference>
<accession>A0ABW5MDQ5</accession>
<dbReference type="Proteomes" id="UP001597469">
    <property type="component" value="Unassembled WGS sequence"/>
</dbReference>
<gene>
    <name evidence="1" type="ORF">ACFSUS_28575</name>
</gene>
<evidence type="ECO:0000313" key="2">
    <source>
        <dbReference type="Proteomes" id="UP001597469"/>
    </source>
</evidence>
<name>A0ABW5MDQ5_9BACT</name>
<dbReference type="RefSeq" id="WP_381528639.1">
    <property type="nucleotide sequence ID" value="NZ_JBHULN010000035.1"/>
</dbReference>
<dbReference type="SUPFAM" id="SSF50956">
    <property type="entry name" value="Thermostable phytase (3-phytase)"/>
    <property type="match status" value="1"/>
</dbReference>
<reference evidence="2" key="1">
    <citation type="journal article" date="2019" name="Int. J. Syst. Evol. Microbiol.">
        <title>The Global Catalogue of Microorganisms (GCM) 10K type strain sequencing project: providing services to taxonomists for standard genome sequencing and annotation.</title>
        <authorList>
            <consortium name="The Broad Institute Genomics Platform"/>
            <consortium name="The Broad Institute Genome Sequencing Center for Infectious Disease"/>
            <person name="Wu L."/>
            <person name="Ma J."/>
        </authorList>
    </citation>
    <scope>NUCLEOTIDE SEQUENCE [LARGE SCALE GENOMIC DNA]</scope>
    <source>
        <strain evidence="2">KCTC 42805</strain>
    </source>
</reference>
<organism evidence="1 2">
    <name type="scientific">Spirosoma soli</name>
    <dbReference type="NCBI Taxonomy" id="1770529"/>
    <lineage>
        <taxon>Bacteria</taxon>
        <taxon>Pseudomonadati</taxon>
        <taxon>Bacteroidota</taxon>
        <taxon>Cytophagia</taxon>
        <taxon>Cytophagales</taxon>
        <taxon>Cytophagaceae</taxon>
        <taxon>Spirosoma</taxon>
    </lineage>
</organism>
<comment type="caution">
    <text evidence="1">The sequence shown here is derived from an EMBL/GenBank/DDBJ whole genome shotgun (WGS) entry which is preliminary data.</text>
</comment>
<dbReference type="EMBL" id="JBHULN010000035">
    <property type="protein sequence ID" value="MFD2574621.1"/>
    <property type="molecule type" value="Genomic_DNA"/>
</dbReference>
<sequence>MKHTFYPLLGLLYLATACQPQELTVPDGPMGSARVAAGSSFAPRVRKGEVADPTLDEISGVAASRRNPGLLWVNEDSGNPNKLYLLSENGATRATFTLPAKTKAGQDISTRDWEDIAVGPGPSSGTWYIYLANIGDNGANNTRFYVYRIQEPSVSGLAANAKVTLASSQVEQLEFEYADKPRNAETLMIHPQTRDLYIITKEDNTSQEQNAYSSKGGIYRAAYPQSTSRTTQLGRLGAVNVLTATGGDISPDGNEVLIQNYDKVYAWKRTSNSQSITAILTQTSPSNPPYVADQENNATERSGEAICWAADGSGFYTISEKKGGTSVPIYFYKKQ</sequence>
<protein>
    <recommendedName>
        <fullName evidence="3">PE-PGRS family protein</fullName>
    </recommendedName>
</protein>
<proteinExistence type="predicted"/>
<keyword evidence="2" id="KW-1185">Reference proteome</keyword>